<feature type="compositionally biased region" description="Basic residues" evidence="1">
    <location>
        <begin position="54"/>
        <end position="64"/>
    </location>
</feature>
<evidence type="ECO:0000256" key="1">
    <source>
        <dbReference type="SAM" id="MobiDB-lite"/>
    </source>
</evidence>
<feature type="compositionally biased region" description="Basic and acidic residues" evidence="1">
    <location>
        <begin position="1"/>
        <end position="15"/>
    </location>
</feature>
<organism evidence="2">
    <name type="scientific">uncultured Solirubrobacterales bacterium</name>
    <dbReference type="NCBI Taxonomy" id="768556"/>
    <lineage>
        <taxon>Bacteria</taxon>
        <taxon>Bacillati</taxon>
        <taxon>Actinomycetota</taxon>
        <taxon>Thermoleophilia</taxon>
        <taxon>Solirubrobacterales</taxon>
        <taxon>environmental samples</taxon>
    </lineage>
</organism>
<gene>
    <name evidence="2" type="ORF">AVDCRST_MAG45-2535</name>
</gene>
<feature type="region of interest" description="Disordered" evidence="1">
    <location>
        <begin position="170"/>
        <end position="203"/>
    </location>
</feature>
<feature type="compositionally biased region" description="Low complexity" evidence="1">
    <location>
        <begin position="115"/>
        <end position="126"/>
    </location>
</feature>
<accession>A0A6J4TGH5</accession>
<feature type="compositionally biased region" description="Gly residues" evidence="1">
    <location>
        <begin position="267"/>
        <end position="281"/>
    </location>
</feature>
<sequence length="281" mass="29660">EGRERRPRPGTDRGVRPRGRALRPGGPHPAPARTADLALAAGLLVRRAGLGPRCPHRPVRRARRRAAERSHGPARADRRPGGAAAADRPAYPRARLLPAPAGARDPRPAPPPATGLPHAAQAARGRPGLHRRALRLAPRLPVRGRAGQRVAAPAPALVVRGLEPARVVGTARAPARPRGRRAVEGRSRAGRPPRRDDAGDGLPGHALAAVRRLLRRRRARLRAHAALRSADRRRADDAGRPAGHARGAHVLLLAGGGGQRSRRGVVWGQGRGPGRHAGGAL</sequence>
<dbReference type="AlphaFoldDB" id="A0A6J4TGH5"/>
<proteinExistence type="predicted"/>
<dbReference type="EMBL" id="CADCVU010000215">
    <property type="protein sequence ID" value="CAA9521511.1"/>
    <property type="molecule type" value="Genomic_DNA"/>
</dbReference>
<evidence type="ECO:0000313" key="2">
    <source>
        <dbReference type="EMBL" id="CAA9521511.1"/>
    </source>
</evidence>
<feature type="compositionally biased region" description="Basic and acidic residues" evidence="1">
    <location>
        <begin position="181"/>
        <end position="198"/>
    </location>
</feature>
<feature type="region of interest" description="Disordered" evidence="1">
    <location>
        <begin position="47"/>
        <end position="129"/>
    </location>
</feature>
<reference evidence="2" key="1">
    <citation type="submission" date="2020-02" db="EMBL/GenBank/DDBJ databases">
        <authorList>
            <person name="Meier V. D."/>
        </authorList>
    </citation>
    <scope>NUCLEOTIDE SEQUENCE</scope>
    <source>
        <strain evidence="2">AVDCRST_MAG45</strain>
    </source>
</reference>
<protein>
    <submittedName>
        <fullName evidence="2">Uncharacterized protein</fullName>
    </submittedName>
</protein>
<feature type="region of interest" description="Disordered" evidence="1">
    <location>
        <begin position="256"/>
        <end position="281"/>
    </location>
</feature>
<feature type="compositionally biased region" description="Low complexity" evidence="1">
    <location>
        <begin position="81"/>
        <end position="103"/>
    </location>
</feature>
<feature type="region of interest" description="Disordered" evidence="1">
    <location>
        <begin position="1"/>
        <end position="35"/>
    </location>
</feature>
<feature type="compositionally biased region" description="Basic and acidic residues" evidence="1">
    <location>
        <begin position="65"/>
        <end position="80"/>
    </location>
</feature>
<feature type="non-terminal residue" evidence="2">
    <location>
        <position position="1"/>
    </location>
</feature>
<name>A0A6J4TGH5_9ACTN</name>
<feature type="non-terminal residue" evidence="2">
    <location>
        <position position="281"/>
    </location>
</feature>